<sequence length="130" mass="14672">MVKQTACATGAEDGILKIWDLRCSSGYLFISIPQILGNVLNHSAVSGSYDDHFRLFDWRNFNKPLSTLKANFVNGGVWEIMFSIVHKQANSTLRLVKVWKSNNSSDLCYGAKAIPFIENELDEEMKENVL</sequence>
<dbReference type="Gene3D" id="2.130.10.10">
    <property type="entry name" value="YVTN repeat-like/Quinoprotein amine dehydrogenase"/>
    <property type="match status" value="1"/>
</dbReference>
<dbReference type="InterPro" id="IPR015943">
    <property type="entry name" value="WD40/YVTN_repeat-like_dom_sf"/>
</dbReference>
<dbReference type="GO" id="GO:0061685">
    <property type="term" value="F:diphthine methylesterase activity"/>
    <property type="evidence" value="ECO:0007669"/>
    <property type="project" value="TreeGrafter"/>
</dbReference>
<keyword evidence="5" id="KW-1185">Reference proteome</keyword>
<keyword evidence="2" id="KW-0677">Repeat</keyword>
<protein>
    <recommendedName>
        <fullName evidence="6">WD_REPEATS_REGION domain-containing protein</fullName>
    </recommendedName>
</protein>
<dbReference type="GO" id="GO:0017183">
    <property type="term" value="P:protein histidyl modification to diphthamide"/>
    <property type="evidence" value="ECO:0007669"/>
    <property type="project" value="TreeGrafter"/>
</dbReference>
<comment type="caution">
    <text evidence="4">The sequence shown here is derived from an EMBL/GenBank/DDBJ whole genome shotgun (WGS) entry which is preliminary data.</text>
</comment>
<dbReference type="InterPro" id="IPR052415">
    <property type="entry name" value="Diphthine_MTase"/>
</dbReference>
<gene>
    <name evidence="4" type="ORF">Mgra_00007816</name>
</gene>
<evidence type="ECO:0000256" key="1">
    <source>
        <dbReference type="ARBA" id="ARBA00022574"/>
    </source>
</evidence>
<dbReference type="OrthoDB" id="1930760at2759"/>
<proteinExistence type="predicted"/>
<dbReference type="InterPro" id="IPR019775">
    <property type="entry name" value="WD40_repeat_CS"/>
</dbReference>
<dbReference type="PROSITE" id="PS00678">
    <property type="entry name" value="WD_REPEATS_1"/>
    <property type="match status" value="1"/>
</dbReference>
<dbReference type="GO" id="GO:0005737">
    <property type="term" value="C:cytoplasm"/>
    <property type="evidence" value="ECO:0007669"/>
    <property type="project" value="TreeGrafter"/>
</dbReference>
<accession>A0A8S9ZHH7</accession>
<dbReference type="AlphaFoldDB" id="A0A8S9ZHH7"/>
<dbReference type="PANTHER" id="PTHR46042:SF1">
    <property type="entry name" value="DIPHTHINE METHYLTRANSFERASE"/>
    <property type="match status" value="1"/>
</dbReference>
<evidence type="ECO:0000313" key="5">
    <source>
        <dbReference type="Proteomes" id="UP000605970"/>
    </source>
</evidence>
<organism evidence="4 5">
    <name type="scientific">Meloidogyne graminicola</name>
    <dbReference type="NCBI Taxonomy" id="189291"/>
    <lineage>
        <taxon>Eukaryota</taxon>
        <taxon>Metazoa</taxon>
        <taxon>Ecdysozoa</taxon>
        <taxon>Nematoda</taxon>
        <taxon>Chromadorea</taxon>
        <taxon>Rhabditida</taxon>
        <taxon>Tylenchina</taxon>
        <taxon>Tylenchomorpha</taxon>
        <taxon>Tylenchoidea</taxon>
        <taxon>Meloidogynidae</taxon>
        <taxon>Meloidogyninae</taxon>
        <taxon>Meloidogyne</taxon>
    </lineage>
</organism>
<evidence type="ECO:0000256" key="3">
    <source>
        <dbReference type="ARBA" id="ARBA00043952"/>
    </source>
</evidence>
<dbReference type="InterPro" id="IPR036322">
    <property type="entry name" value="WD40_repeat_dom_sf"/>
</dbReference>
<comment type="pathway">
    <text evidence="3">Protein modification.</text>
</comment>
<dbReference type="EMBL" id="JABEBT010000094">
    <property type="protein sequence ID" value="KAF7632754.1"/>
    <property type="molecule type" value="Genomic_DNA"/>
</dbReference>
<dbReference type="Proteomes" id="UP000605970">
    <property type="component" value="Unassembled WGS sequence"/>
</dbReference>
<keyword evidence="1" id="KW-0853">WD repeat</keyword>
<name>A0A8S9ZHH7_9BILA</name>
<evidence type="ECO:0000256" key="2">
    <source>
        <dbReference type="ARBA" id="ARBA00022737"/>
    </source>
</evidence>
<evidence type="ECO:0008006" key="6">
    <source>
        <dbReference type="Google" id="ProtNLM"/>
    </source>
</evidence>
<reference evidence="4" key="1">
    <citation type="journal article" date="2020" name="Ecol. Evol.">
        <title>Genome structure and content of the rice root-knot nematode (Meloidogyne graminicola).</title>
        <authorList>
            <person name="Phan N.T."/>
            <person name="Danchin E.G.J."/>
            <person name="Klopp C."/>
            <person name="Perfus-Barbeoch L."/>
            <person name="Kozlowski D.K."/>
            <person name="Koutsovoulos G.D."/>
            <person name="Lopez-Roques C."/>
            <person name="Bouchez O."/>
            <person name="Zahm M."/>
            <person name="Besnard G."/>
            <person name="Bellafiore S."/>
        </authorList>
    </citation>
    <scope>NUCLEOTIDE SEQUENCE</scope>
    <source>
        <strain evidence="4">VN-18</strain>
    </source>
</reference>
<dbReference type="PANTHER" id="PTHR46042">
    <property type="entry name" value="DIPHTHINE METHYLTRANSFERASE"/>
    <property type="match status" value="1"/>
</dbReference>
<dbReference type="SUPFAM" id="SSF50978">
    <property type="entry name" value="WD40 repeat-like"/>
    <property type="match status" value="1"/>
</dbReference>
<evidence type="ECO:0000313" key="4">
    <source>
        <dbReference type="EMBL" id="KAF7632754.1"/>
    </source>
</evidence>